<accession>J9C3F0</accession>
<organism evidence="1">
    <name type="scientific">gut metagenome</name>
    <dbReference type="NCBI Taxonomy" id="749906"/>
    <lineage>
        <taxon>unclassified sequences</taxon>
        <taxon>metagenomes</taxon>
        <taxon>organismal metagenomes</taxon>
    </lineage>
</organism>
<dbReference type="AlphaFoldDB" id="J9C3F0"/>
<gene>
    <name evidence="1" type="ORF">EVA_17542</name>
</gene>
<reference evidence="1" key="1">
    <citation type="journal article" date="2012" name="PLoS ONE">
        <title>Gene sets for utilization of primary and secondary nutrition supplies in the distal gut of endangered iberian lynx.</title>
        <authorList>
            <person name="Alcaide M."/>
            <person name="Messina E."/>
            <person name="Richter M."/>
            <person name="Bargiela R."/>
            <person name="Peplies J."/>
            <person name="Huws S.A."/>
            <person name="Newbold C.J."/>
            <person name="Golyshin P.N."/>
            <person name="Simon M.A."/>
            <person name="Lopez G."/>
            <person name="Yakimov M.M."/>
            <person name="Ferrer M."/>
        </authorList>
    </citation>
    <scope>NUCLEOTIDE SEQUENCE</scope>
</reference>
<dbReference type="EMBL" id="AMCI01006427">
    <property type="protein sequence ID" value="EJW94350.1"/>
    <property type="molecule type" value="Genomic_DNA"/>
</dbReference>
<protein>
    <submittedName>
        <fullName evidence="1">Uncharacterized protein</fullName>
    </submittedName>
</protein>
<name>J9C3F0_9ZZZZ</name>
<evidence type="ECO:0000313" key="1">
    <source>
        <dbReference type="EMBL" id="EJW94350.1"/>
    </source>
</evidence>
<proteinExistence type="predicted"/>
<comment type="caution">
    <text evidence="1">The sequence shown here is derived from an EMBL/GenBank/DDBJ whole genome shotgun (WGS) entry which is preliminary data.</text>
</comment>
<sequence length="45" mass="5246">MQCLVENRKLPCPKLLFAEKELKKINQVFFICLNYIIATVLVDCC</sequence>